<feature type="compositionally biased region" description="Low complexity" evidence="1">
    <location>
        <begin position="472"/>
        <end position="484"/>
    </location>
</feature>
<dbReference type="EMBL" id="JAWDGP010000740">
    <property type="protein sequence ID" value="KAK3797847.1"/>
    <property type="molecule type" value="Genomic_DNA"/>
</dbReference>
<evidence type="ECO:0000313" key="3">
    <source>
        <dbReference type="Proteomes" id="UP001283361"/>
    </source>
</evidence>
<comment type="caution">
    <text evidence="2">The sequence shown here is derived from an EMBL/GenBank/DDBJ whole genome shotgun (WGS) entry which is preliminary data.</text>
</comment>
<keyword evidence="3" id="KW-1185">Reference proteome</keyword>
<feature type="compositionally biased region" description="Basic residues" evidence="1">
    <location>
        <begin position="485"/>
        <end position="495"/>
    </location>
</feature>
<organism evidence="2 3">
    <name type="scientific">Elysia crispata</name>
    <name type="common">lettuce slug</name>
    <dbReference type="NCBI Taxonomy" id="231223"/>
    <lineage>
        <taxon>Eukaryota</taxon>
        <taxon>Metazoa</taxon>
        <taxon>Spiralia</taxon>
        <taxon>Lophotrochozoa</taxon>
        <taxon>Mollusca</taxon>
        <taxon>Gastropoda</taxon>
        <taxon>Heterobranchia</taxon>
        <taxon>Euthyneura</taxon>
        <taxon>Panpulmonata</taxon>
        <taxon>Sacoglossa</taxon>
        <taxon>Placobranchoidea</taxon>
        <taxon>Plakobranchidae</taxon>
        <taxon>Elysia</taxon>
    </lineage>
</organism>
<accession>A0AAE1B3E2</accession>
<feature type="compositionally biased region" description="Basic and acidic residues" evidence="1">
    <location>
        <begin position="317"/>
        <end position="330"/>
    </location>
</feature>
<dbReference type="Proteomes" id="UP001283361">
    <property type="component" value="Unassembled WGS sequence"/>
</dbReference>
<feature type="compositionally biased region" description="Low complexity" evidence="1">
    <location>
        <begin position="362"/>
        <end position="379"/>
    </location>
</feature>
<evidence type="ECO:0000256" key="1">
    <source>
        <dbReference type="SAM" id="MobiDB-lite"/>
    </source>
</evidence>
<feature type="compositionally biased region" description="Low complexity" evidence="1">
    <location>
        <begin position="294"/>
        <end position="315"/>
    </location>
</feature>
<dbReference type="AlphaFoldDB" id="A0AAE1B3E2"/>
<feature type="region of interest" description="Disordered" evidence="1">
    <location>
        <begin position="563"/>
        <end position="582"/>
    </location>
</feature>
<reference evidence="2" key="1">
    <citation type="journal article" date="2023" name="G3 (Bethesda)">
        <title>A reference genome for the long-term kleptoplast-retaining sea slug Elysia crispata morphotype clarki.</title>
        <authorList>
            <person name="Eastman K.E."/>
            <person name="Pendleton A.L."/>
            <person name="Shaikh M.A."/>
            <person name="Suttiyut T."/>
            <person name="Ogas R."/>
            <person name="Tomko P."/>
            <person name="Gavelis G."/>
            <person name="Widhalm J.R."/>
            <person name="Wisecaver J.H."/>
        </authorList>
    </citation>
    <scope>NUCLEOTIDE SEQUENCE</scope>
    <source>
        <strain evidence="2">ECLA1</strain>
    </source>
</reference>
<feature type="compositionally biased region" description="Low complexity" evidence="1">
    <location>
        <begin position="267"/>
        <end position="276"/>
    </location>
</feature>
<name>A0AAE1B3E2_9GAST</name>
<feature type="region of interest" description="Disordered" evidence="1">
    <location>
        <begin position="31"/>
        <end position="197"/>
    </location>
</feature>
<feature type="compositionally biased region" description="Low complexity" evidence="1">
    <location>
        <begin position="565"/>
        <end position="575"/>
    </location>
</feature>
<protein>
    <submittedName>
        <fullName evidence="2">Uncharacterized protein</fullName>
    </submittedName>
</protein>
<feature type="region of interest" description="Disordered" evidence="1">
    <location>
        <begin position="254"/>
        <end position="508"/>
    </location>
</feature>
<proteinExistence type="predicted"/>
<feature type="compositionally biased region" description="Low complexity" evidence="1">
    <location>
        <begin position="424"/>
        <end position="461"/>
    </location>
</feature>
<feature type="region of interest" description="Disordered" evidence="1">
    <location>
        <begin position="211"/>
        <end position="242"/>
    </location>
</feature>
<feature type="compositionally biased region" description="Acidic residues" evidence="1">
    <location>
        <begin position="331"/>
        <end position="340"/>
    </location>
</feature>
<sequence length="582" mass="61909">MVLIPYNNEPAPLSSSDGDLHLDKHALRLEALPPGTRDSGFGASTASDMEALGQPADLSPCSSEDITSFRAVATPRRPLPTEAAPPSGVSSFLSPPASIPDGKNAVRNDLKCKKPPLTLPKSSEAPLVPPKPSNAPVVPTKPPGAPIIPPKPSESPVLPPKPAFQSTPQKPVVPKKPDILDFSKQSTDLPGPGCPPMKLVLEELSKEVVGKSLKTSEQRSAVVPDNPAPPALSPGHVPDDVTIDMECPKVETKFPNSFVASKKKSSKGISQSSHSSAFHQVGTSTKSRHAHQASIVSNTSSDTSCSELSSSFSSTFRQEDSASQEVKDIAGEGEEDEETDPAVPAPMPQLSYIRANHRQRLYGRSSGSSSSGSGQSLRSANIPISTPLLLHTPLPDSGGAGSGGLRHFPLFHQAPNTSDHPKPSQLSLRNHHSQLSQQQQQQQSPHGLPSPSSSVSSGASSSKDHASTPLLQQHIQQHGQQAQHLHQHRHHHHPQQQHQEEDWEEKGQQEVPDYNAVGASTCENCALGKCQTVYLHMPGRSPLSPPHSPISRAINQIASERNLKSSDQFDSSSASPLTIHAA</sequence>
<feature type="compositionally biased region" description="Pro residues" evidence="1">
    <location>
        <begin position="127"/>
        <end position="162"/>
    </location>
</feature>
<evidence type="ECO:0000313" key="2">
    <source>
        <dbReference type="EMBL" id="KAK3797847.1"/>
    </source>
</evidence>
<gene>
    <name evidence="2" type="ORF">RRG08_052446</name>
</gene>